<dbReference type="InterPro" id="IPR032710">
    <property type="entry name" value="NTF2-like_dom_sf"/>
</dbReference>
<dbReference type="Gene3D" id="3.10.450.50">
    <property type="match status" value="1"/>
</dbReference>
<dbReference type="OrthoDB" id="5146008at2"/>
<dbReference type="STRING" id="1245471.PCA10_25560"/>
<protein>
    <recommendedName>
        <fullName evidence="1">DUF4440 domain-containing protein</fullName>
    </recommendedName>
</protein>
<accession>S6AR27</accession>
<dbReference type="HOGENOM" id="CLU_141608_1_2_6"/>
<keyword evidence="3" id="KW-1185">Reference proteome</keyword>
<dbReference type="eggNOG" id="COG4319">
    <property type="taxonomic scope" value="Bacteria"/>
</dbReference>
<evidence type="ECO:0000313" key="2">
    <source>
        <dbReference type="EMBL" id="BAN48288.1"/>
    </source>
</evidence>
<dbReference type="RefSeq" id="WP_016492482.1">
    <property type="nucleotide sequence ID" value="NC_021499.1"/>
</dbReference>
<name>S6AR27_METRE</name>
<dbReference type="SUPFAM" id="SSF54427">
    <property type="entry name" value="NTF2-like"/>
    <property type="match status" value="1"/>
</dbReference>
<proteinExistence type="predicted"/>
<evidence type="ECO:0000313" key="3">
    <source>
        <dbReference type="Proteomes" id="UP000015503"/>
    </source>
</evidence>
<dbReference type="Pfam" id="PF14534">
    <property type="entry name" value="DUF4440"/>
    <property type="match status" value="1"/>
</dbReference>
<dbReference type="InterPro" id="IPR027843">
    <property type="entry name" value="DUF4440"/>
</dbReference>
<organism evidence="2 3">
    <name type="scientific">Metapseudomonas resinovorans NBRC 106553</name>
    <dbReference type="NCBI Taxonomy" id="1245471"/>
    <lineage>
        <taxon>Bacteria</taxon>
        <taxon>Pseudomonadati</taxon>
        <taxon>Pseudomonadota</taxon>
        <taxon>Gammaproteobacteria</taxon>
        <taxon>Pseudomonadales</taxon>
        <taxon>Pseudomonadaceae</taxon>
        <taxon>Metapseudomonas</taxon>
    </lineage>
</organism>
<dbReference type="KEGG" id="pre:PCA10_25560"/>
<dbReference type="EMBL" id="AP013068">
    <property type="protein sequence ID" value="BAN48288.1"/>
    <property type="molecule type" value="Genomic_DNA"/>
</dbReference>
<reference evidence="2 3" key="1">
    <citation type="journal article" date="2013" name="Genome Announc.">
        <title>Complete Genome Sequence of the Carbazole Degrader Pseudomonas resinovorans Strain CA10 (NBRC 106553).</title>
        <authorList>
            <person name="Shintani M."/>
            <person name="Hosoyama A."/>
            <person name="Ohji S."/>
            <person name="Tsuchikane K."/>
            <person name="Takarada H."/>
            <person name="Yamazoe A."/>
            <person name="Fujita N."/>
            <person name="Nojiri H."/>
        </authorList>
    </citation>
    <scope>NUCLEOTIDE SEQUENCE [LARGE SCALE GENOMIC DNA]</scope>
    <source>
        <strain evidence="2 3">NBRC 106553</strain>
    </source>
</reference>
<sequence length="127" mass="14227">MDTQKLVNEVLAAEEARRRALIDDNAAKVAEVFAQDLVYVHTSGLIHDRDQYLAYARDVVRYLNVEREGLAVRVYGDTAVMTGYQVNTLQKRGEDAVVRGEGFVTQVWVKGAKGWQISSFHGSRLQG</sequence>
<dbReference type="Proteomes" id="UP000015503">
    <property type="component" value="Chromosome"/>
</dbReference>
<evidence type="ECO:0000259" key="1">
    <source>
        <dbReference type="Pfam" id="PF14534"/>
    </source>
</evidence>
<feature type="domain" description="DUF4440" evidence="1">
    <location>
        <begin position="10"/>
        <end position="117"/>
    </location>
</feature>
<dbReference type="AlphaFoldDB" id="S6AR27"/>
<dbReference type="PATRIC" id="fig|1245471.3.peg.2583"/>
<gene>
    <name evidence="2" type="ORF">PCA10_25560</name>
</gene>